<protein>
    <submittedName>
        <fullName evidence="2">Uncharacterized protein</fullName>
    </submittedName>
</protein>
<organism evidence="2 3">
    <name type="scientific">Tribolium castaneum</name>
    <name type="common">Red flour beetle</name>
    <dbReference type="NCBI Taxonomy" id="7070"/>
    <lineage>
        <taxon>Eukaryota</taxon>
        <taxon>Metazoa</taxon>
        <taxon>Ecdysozoa</taxon>
        <taxon>Arthropoda</taxon>
        <taxon>Hexapoda</taxon>
        <taxon>Insecta</taxon>
        <taxon>Pterygota</taxon>
        <taxon>Neoptera</taxon>
        <taxon>Endopterygota</taxon>
        <taxon>Coleoptera</taxon>
        <taxon>Polyphaga</taxon>
        <taxon>Cucujiformia</taxon>
        <taxon>Tenebrionidae</taxon>
        <taxon>Tenebrionidae incertae sedis</taxon>
        <taxon>Tribolium</taxon>
    </lineage>
</organism>
<feature type="region of interest" description="Disordered" evidence="1">
    <location>
        <begin position="77"/>
        <end position="142"/>
    </location>
</feature>
<dbReference type="EMBL" id="KQ971351">
    <property type="protein sequence ID" value="KYB26775.1"/>
    <property type="molecule type" value="Genomic_DNA"/>
</dbReference>
<reference evidence="2 3" key="1">
    <citation type="journal article" date="2008" name="Nature">
        <title>The genome of the model beetle and pest Tribolium castaneum.</title>
        <authorList>
            <consortium name="Tribolium Genome Sequencing Consortium"/>
            <person name="Richards S."/>
            <person name="Gibbs R.A."/>
            <person name="Weinstock G.M."/>
            <person name="Brown S.J."/>
            <person name="Denell R."/>
            <person name="Beeman R.W."/>
            <person name="Gibbs R."/>
            <person name="Beeman R.W."/>
            <person name="Brown S.J."/>
            <person name="Bucher G."/>
            <person name="Friedrich M."/>
            <person name="Grimmelikhuijzen C.J."/>
            <person name="Klingler M."/>
            <person name="Lorenzen M."/>
            <person name="Richards S."/>
            <person name="Roth S."/>
            <person name="Schroder R."/>
            <person name="Tautz D."/>
            <person name="Zdobnov E.M."/>
            <person name="Muzny D."/>
            <person name="Gibbs R.A."/>
            <person name="Weinstock G.M."/>
            <person name="Attaway T."/>
            <person name="Bell S."/>
            <person name="Buhay C.J."/>
            <person name="Chandrabose M.N."/>
            <person name="Chavez D."/>
            <person name="Clerk-Blankenburg K.P."/>
            <person name="Cree A."/>
            <person name="Dao M."/>
            <person name="Davis C."/>
            <person name="Chacko J."/>
            <person name="Dinh H."/>
            <person name="Dugan-Rocha S."/>
            <person name="Fowler G."/>
            <person name="Garner T.T."/>
            <person name="Garnes J."/>
            <person name="Gnirke A."/>
            <person name="Hawes A."/>
            <person name="Hernandez J."/>
            <person name="Hines S."/>
            <person name="Holder M."/>
            <person name="Hume J."/>
            <person name="Jhangiani S.N."/>
            <person name="Joshi V."/>
            <person name="Khan Z.M."/>
            <person name="Jackson L."/>
            <person name="Kovar C."/>
            <person name="Kowis A."/>
            <person name="Lee S."/>
            <person name="Lewis L.R."/>
            <person name="Margolis J."/>
            <person name="Morgan M."/>
            <person name="Nazareth L.V."/>
            <person name="Nguyen N."/>
            <person name="Okwuonu G."/>
            <person name="Parker D."/>
            <person name="Richards S."/>
            <person name="Ruiz S.J."/>
            <person name="Santibanez J."/>
            <person name="Savard J."/>
            <person name="Scherer S.E."/>
            <person name="Schneider B."/>
            <person name="Sodergren E."/>
            <person name="Tautz D."/>
            <person name="Vattahil S."/>
            <person name="Villasana D."/>
            <person name="White C.S."/>
            <person name="Wright R."/>
            <person name="Park Y."/>
            <person name="Beeman R.W."/>
            <person name="Lord J."/>
            <person name="Oppert B."/>
            <person name="Lorenzen M."/>
            <person name="Brown S."/>
            <person name="Wang L."/>
            <person name="Savard J."/>
            <person name="Tautz D."/>
            <person name="Richards S."/>
            <person name="Weinstock G."/>
            <person name="Gibbs R.A."/>
            <person name="Liu Y."/>
            <person name="Worley K."/>
            <person name="Weinstock G."/>
            <person name="Elsik C.G."/>
            <person name="Reese J.T."/>
            <person name="Elhaik E."/>
            <person name="Landan G."/>
            <person name="Graur D."/>
            <person name="Arensburger P."/>
            <person name="Atkinson P."/>
            <person name="Beeman R.W."/>
            <person name="Beidler J."/>
            <person name="Brown S.J."/>
            <person name="Demuth J.P."/>
            <person name="Drury D.W."/>
            <person name="Du Y.Z."/>
            <person name="Fujiwara H."/>
            <person name="Lorenzen M."/>
            <person name="Maselli V."/>
            <person name="Osanai M."/>
            <person name="Park Y."/>
            <person name="Robertson H.M."/>
            <person name="Tu Z."/>
            <person name="Wang J.J."/>
            <person name="Wang S."/>
            <person name="Richards S."/>
            <person name="Song H."/>
            <person name="Zhang L."/>
            <person name="Sodergren E."/>
            <person name="Werner D."/>
            <person name="Stanke M."/>
            <person name="Morgenstern B."/>
            <person name="Solovyev V."/>
            <person name="Kosarev P."/>
            <person name="Brown G."/>
            <person name="Chen H.C."/>
            <person name="Ermolaeva O."/>
            <person name="Hlavina W."/>
            <person name="Kapustin Y."/>
            <person name="Kiryutin B."/>
            <person name="Kitts P."/>
            <person name="Maglott D."/>
            <person name="Pruitt K."/>
            <person name="Sapojnikov V."/>
            <person name="Souvorov A."/>
            <person name="Mackey A.J."/>
            <person name="Waterhouse R.M."/>
            <person name="Wyder S."/>
            <person name="Zdobnov E.M."/>
            <person name="Zdobnov E.M."/>
            <person name="Wyder S."/>
            <person name="Kriventseva E.V."/>
            <person name="Kadowaki T."/>
            <person name="Bork P."/>
            <person name="Aranda M."/>
            <person name="Bao R."/>
            <person name="Beermann A."/>
            <person name="Berns N."/>
            <person name="Bolognesi R."/>
            <person name="Bonneton F."/>
            <person name="Bopp D."/>
            <person name="Brown S.J."/>
            <person name="Bucher G."/>
            <person name="Butts T."/>
            <person name="Chaumot A."/>
            <person name="Denell R.E."/>
            <person name="Ferrier D.E."/>
            <person name="Friedrich M."/>
            <person name="Gordon C.M."/>
            <person name="Jindra M."/>
            <person name="Klingler M."/>
            <person name="Lan Q."/>
            <person name="Lattorff H.M."/>
            <person name="Laudet V."/>
            <person name="von Levetsow C."/>
            <person name="Liu Z."/>
            <person name="Lutz R."/>
            <person name="Lynch J.A."/>
            <person name="da Fonseca R.N."/>
            <person name="Posnien N."/>
            <person name="Reuter R."/>
            <person name="Roth S."/>
            <person name="Savard J."/>
            <person name="Schinko J.B."/>
            <person name="Schmitt C."/>
            <person name="Schoppmeier M."/>
            <person name="Schroder R."/>
            <person name="Shippy T.D."/>
            <person name="Simonnet F."/>
            <person name="Marques-Souza H."/>
            <person name="Tautz D."/>
            <person name="Tomoyasu Y."/>
            <person name="Trauner J."/>
            <person name="Van der Zee M."/>
            <person name="Vervoort M."/>
            <person name="Wittkopp N."/>
            <person name="Wimmer E.A."/>
            <person name="Yang X."/>
            <person name="Jones A.K."/>
            <person name="Sattelle D.B."/>
            <person name="Ebert P.R."/>
            <person name="Nelson D."/>
            <person name="Scott J.G."/>
            <person name="Beeman R.W."/>
            <person name="Muthukrishnan S."/>
            <person name="Kramer K.J."/>
            <person name="Arakane Y."/>
            <person name="Beeman R.W."/>
            <person name="Zhu Q."/>
            <person name="Hogenkamp D."/>
            <person name="Dixit R."/>
            <person name="Oppert B."/>
            <person name="Jiang H."/>
            <person name="Zou Z."/>
            <person name="Marshall J."/>
            <person name="Elpidina E."/>
            <person name="Vinokurov K."/>
            <person name="Oppert C."/>
            <person name="Zou Z."/>
            <person name="Evans J."/>
            <person name="Lu Z."/>
            <person name="Zhao P."/>
            <person name="Sumathipala N."/>
            <person name="Altincicek B."/>
            <person name="Vilcinskas A."/>
            <person name="Williams M."/>
            <person name="Hultmark D."/>
            <person name="Hetru C."/>
            <person name="Jiang H."/>
            <person name="Grimmelikhuijzen C.J."/>
            <person name="Hauser F."/>
            <person name="Cazzamali G."/>
            <person name="Williamson M."/>
            <person name="Park Y."/>
            <person name="Li B."/>
            <person name="Tanaka Y."/>
            <person name="Predel R."/>
            <person name="Neupert S."/>
            <person name="Schachtner J."/>
            <person name="Verleyen P."/>
            <person name="Raible F."/>
            <person name="Bork P."/>
            <person name="Friedrich M."/>
            <person name="Walden K.K."/>
            <person name="Robertson H.M."/>
            <person name="Angeli S."/>
            <person name="Foret S."/>
            <person name="Bucher G."/>
            <person name="Schuetz S."/>
            <person name="Maleszka R."/>
            <person name="Wimmer E.A."/>
            <person name="Beeman R.W."/>
            <person name="Lorenzen M."/>
            <person name="Tomoyasu Y."/>
            <person name="Miller S.C."/>
            <person name="Grossmann D."/>
            <person name="Bucher G."/>
        </authorList>
    </citation>
    <scope>NUCLEOTIDE SEQUENCE [LARGE SCALE GENOMIC DNA]</scope>
    <source>
        <strain evidence="2 3">Georgia GA2</strain>
    </source>
</reference>
<keyword evidence="3" id="KW-1185">Reference proteome</keyword>
<dbReference type="AlphaFoldDB" id="A0A139WG00"/>
<evidence type="ECO:0000313" key="3">
    <source>
        <dbReference type="Proteomes" id="UP000007266"/>
    </source>
</evidence>
<gene>
    <name evidence="2" type="primary">AUGUSTUS-3.0.2_34752</name>
    <name evidence="2" type="ORF">TcasGA2_TC034752</name>
</gene>
<feature type="region of interest" description="Disordered" evidence="1">
    <location>
        <begin position="15"/>
        <end position="65"/>
    </location>
</feature>
<dbReference type="Proteomes" id="UP000007266">
    <property type="component" value="Linkage group 7"/>
</dbReference>
<feature type="compositionally biased region" description="Basic residues" evidence="1">
    <location>
        <begin position="126"/>
        <end position="137"/>
    </location>
</feature>
<dbReference type="InParanoid" id="A0A139WG00"/>
<name>A0A139WG00_TRICA</name>
<sequence>MPSSTCVLAVSNLVKSELSHNGPQEKPNPTRKTSSKGARGELLGLQRVHVQEHSGGVQMPDVRRPEGHLDAQAAYQPAVGGPAGRQPIPTRHQPTEEKGQEGDEETAPSTKTQECGQKYGADTRSHRQQRHGHHHRVQAQEQVHGDDLQLQLFGSWIALGEQHGREVKGGVSVTRRTMTPDVDFTLIVYTGGANGDSTRFLAVTAPTSCCST</sequence>
<proteinExistence type="predicted"/>
<reference evidence="2 3" key="2">
    <citation type="journal article" date="2010" name="Nucleic Acids Res.">
        <title>BeetleBase in 2010: revisions to provide comprehensive genomic information for Tribolium castaneum.</title>
        <authorList>
            <person name="Kim H.S."/>
            <person name="Murphy T."/>
            <person name="Xia J."/>
            <person name="Caragea D."/>
            <person name="Park Y."/>
            <person name="Beeman R.W."/>
            <person name="Lorenzen M.D."/>
            <person name="Butcher S."/>
            <person name="Manak J.R."/>
            <person name="Brown S.J."/>
        </authorList>
    </citation>
    <scope>GENOME REANNOTATION</scope>
    <source>
        <strain evidence="2 3">Georgia GA2</strain>
    </source>
</reference>
<accession>A0A139WG00</accession>
<evidence type="ECO:0000313" key="2">
    <source>
        <dbReference type="EMBL" id="KYB26775.1"/>
    </source>
</evidence>
<evidence type="ECO:0000256" key="1">
    <source>
        <dbReference type="SAM" id="MobiDB-lite"/>
    </source>
</evidence>